<evidence type="ECO:0000313" key="3">
    <source>
        <dbReference type="Proteomes" id="UP000287166"/>
    </source>
</evidence>
<organism evidence="2 3">
    <name type="scientific">Sparassis crispa</name>
    <dbReference type="NCBI Taxonomy" id="139825"/>
    <lineage>
        <taxon>Eukaryota</taxon>
        <taxon>Fungi</taxon>
        <taxon>Dikarya</taxon>
        <taxon>Basidiomycota</taxon>
        <taxon>Agaricomycotina</taxon>
        <taxon>Agaricomycetes</taxon>
        <taxon>Polyporales</taxon>
        <taxon>Sparassidaceae</taxon>
        <taxon>Sparassis</taxon>
    </lineage>
</organism>
<keyword evidence="3" id="KW-1185">Reference proteome</keyword>
<dbReference type="RefSeq" id="XP_027611266.1">
    <property type="nucleotide sequence ID" value="XM_027755465.1"/>
</dbReference>
<dbReference type="Proteomes" id="UP000287166">
    <property type="component" value="Unassembled WGS sequence"/>
</dbReference>
<dbReference type="EMBL" id="BFAD01000003">
    <property type="protein sequence ID" value="GBE80353.1"/>
    <property type="molecule type" value="Genomic_DNA"/>
</dbReference>
<sequence length="227" mass="24610">MSTKAQQKAEGYMKSELGFTVVLLSPADRGSLPFLVIVRWVKINPVQLNHDTLLNVHTKPDREAISGNYRARSDFFEGEIEAEAAAKVSALEAVRAHAPAAVSIAVAASLLWLLLVTKSKKVEEISHLKLIKDLLDGQLTLQCKVLHGLQMDFNSISERICSWMSSTGLFGVGFLGSLGSSDKCNPNVVSRVVGSSKYPGGFTLSTVKAYFVEDAKLWARLGASKTS</sequence>
<accession>A0A401GE12</accession>
<feature type="domain" description="Fatty acid synthase subunit alpha acyl carrier" evidence="1">
    <location>
        <begin position="112"/>
        <end position="214"/>
    </location>
</feature>
<evidence type="ECO:0000259" key="1">
    <source>
        <dbReference type="Pfam" id="PF18325"/>
    </source>
</evidence>
<dbReference type="GO" id="GO:0008897">
    <property type="term" value="F:holo-[acyl-carrier-protein] synthase activity"/>
    <property type="evidence" value="ECO:0007669"/>
    <property type="project" value="InterPro"/>
</dbReference>
<reference evidence="2 3" key="1">
    <citation type="journal article" date="2018" name="Sci. Rep.">
        <title>Genome sequence of the cauliflower mushroom Sparassis crispa (Hanabiratake) and its association with beneficial usage.</title>
        <authorList>
            <person name="Kiyama R."/>
            <person name="Furutani Y."/>
            <person name="Kawaguchi K."/>
            <person name="Nakanishi T."/>
        </authorList>
    </citation>
    <scope>NUCLEOTIDE SEQUENCE [LARGE SCALE GENOMIC DNA]</scope>
</reference>
<dbReference type="Pfam" id="PF18325">
    <property type="entry name" value="Fas_alpha_ACP"/>
    <property type="match status" value="1"/>
</dbReference>
<evidence type="ECO:0000313" key="2">
    <source>
        <dbReference type="EMBL" id="GBE80353.1"/>
    </source>
</evidence>
<dbReference type="GeneID" id="38777270"/>
<dbReference type="InterPro" id="IPR040899">
    <property type="entry name" value="Fas_alpha_ACP"/>
</dbReference>
<protein>
    <recommendedName>
        <fullName evidence="1">Fatty acid synthase subunit alpha acyl carrier domain-containing protein</fullName>
    </recommendedName>
</protein>
<dbReference type="AlphaFoldDB" id="A0A401GE12"/>
<comment type="caution">
    <text evidence="2">The sequence shown here is derived from an EMBL/GenBank/DDBJ whole genome shotgun (WGS) entry which is preliminary data.</text>
</comment>
<proteinExistence type="predicted"/>
<dbReference type="STRING" id="139825.A0A401GE12"/>
<gene>
    <name evidence="2" type="ORF">SCP_0300680</name>
</gene>
<dbReference type="InParanoid" id="A0A401GE12"/>
<name>A0A401GE12_9APHY</name>